<evidence type="ECO:0000256" key="1">
    <source>
        <dbReference type="ARBA" id="ARBA00004141"/>
    </source>
</evidence>
<dbReference type="PANTHER" id="PTHR31815">
    <property type="entry name" value="AGAP005329-PA"/>
    <property type="match status" value="1"/>
</dbReference>
<evidence type="ECO:0000256" key="6">
    <source>
        <dbReference type="SAM" id="Coils"/>
    </source>
</evidence>
<evidence type="ECO:0000313" key="10">
    <source>
        <dbReference type="Proteomes" id="UP000736164"/>
    </source>
</evidence>
<comment type="caution">
    <text evidence="9">The sequence shown here is derived from an EMBL/GenBank/DDBJ whole genome shotgun (WGS) entry which is preliminary data.</text>
</comment>
<dbReference type="InterPro" id="IPR018787">
    <property type="entry name" value="DUF2371_TMEM200"/>
</dbReference>
<keyword evidence="3 8" id="KW-0812">Transmembrane</keyword>
<proteinExistence type="inferred from homology"/>
<comment type="subcellular location">
    <subcellularLocation>
        <location evidence="1">Membrane</location>
        <topology evidence="1">Multi-pass membrane protein</topology>
    </subcellularLocation>
</comment>
<evidence type="ECO:0000256" key="8">
    <source>
        <dbReference type="SAM" id="Phobius"/>
    </source>
</evidence>
<feature type="coiled-coil region" evidence="6">
    <location>
        <begin position="394"/>
        <end position="421"/>
    </location>
</feature>
<accession>A0A8J7NX23</accession>
<dbReference type="GO" id="GO:0016020">
    <property type="term" value="C:membrane"/>
    <property type="evidence" value="ECO:0007669"/>
    <property type="project" value="UniProtKB-SubCell"/>
</dbReference>
<feature type="region of interest" description="Disordered" evidence="7">
    <location>
        <begin position="313"/>
        <end position="332"/>
    </location>
</feature>
<dbReference type="AlphaFoldDB" id="A0A8J7NX23"/>
<feature type="transmembrane region" description="Helical" evidence="8">
    <location>
        <begin position="112"/>
        <end position="133"/>
    </location>
</feature>
<dbReference type="Pfam" id="PF10177">
    <property type="entry name" value="DUF2371"/>
    <property type="match status" value="1"/>
</dbReference>
<keyword evidence="10" id="KW-1185">Reference proteome</keyword>
<feature type="compositionally biased region" description="Basic and acidic residues" evidence="7">
    <location>
        <begin position="323"/>
        <end position="332"/>
    </location>
</feature>
<feature type="region of interest" description="Disordered" evidence="7">
    <location>
        <begin position="362"/>
        <end position="382"/>
    </location>
</feature>
<dbReference type="Proteomes" id="UP000736164">
    <property type="component" value="Unassembled WGS sequence"/>
</dbReference>
<feature type="transmembrane region" description="Helical" evidence="8">
    <location>
        <begin position="43"/>
        <end position="65"/>
    </location>
</feature>
<name>A0A8J7NX23_ATRSP</name>
<keyword evidence="4 8" id="KW-1133">Transmembrane helix</keyword>
<gene>
    <name evidence="9" type="primary">Tmem200a_0</name>
    <name evidence="9" type="ORF">GTO95_0014934</name>
</gene>
<evidence type="ECO:0000256" key="2">
    <source>
        <dbReference type="ARBA" id="ARBA00005308"/>
    </source>
</evidence>
<protein>
    <submittedName>
        <fullName evidence="9">T200A protein</fullName>
    </submittedName>
</protein>
<reference evidence="9" key="1">
    <citation type="journal article" date="2021" name="Cell">
        <title>Tracing the genetic footprints of vertebrate landing in non-teleost ray-finned fishes.</title>
        <authorList>
            <person name="Bi X."/>
            <person name="Wang K."/>
            <person name="Yang L."/>
            <person name="Pan H."/>
            <person name="Jiang H."/>
            <person name="Wei Q."/>
            <person name="Fang M."/>
            <person name="Yu H."/>
            <person name="Zhu C."/>
            <person name="Cai Y."/>
            <person name="He Y."/>
            <person name="Gan X."/>
            <person name="Zeng H."/>
            <person name="Yu D."/>
            <person name="Zhu Y."/>
            <person name="Jiang H."/>
            <person name="Qiu Q."/>
            <person name="Yang H."/>
            <person name="Zhang Y.E."/>
            <person name="Wang W."/>
            <person name="Zhu M."/>
            <person name="He S."/>
            <person name="Zhang G."/>
        </authorList>
    </citation>
    <scope>NUCLEOTIDE SEQUENCE</scope>
    <source>
        <strain evidence="9">Allg_001</strain>
    </source>
</reference>
<organism evidence="9 10">
    <name type="scientific">Atractosteus spatula</name>
    <name type="common">Alligator gar</name>
    <name type="synonym">Lepisosteus spatula</name>
    <dbReference type="NCBI Taxonomy" id="7917"/>
    <lineage>
        <taxon>Eukaryota</taxon>
        <taxon>Metazoa</taxon>
        <taxon>Chordata</taxon>
        <taxon>Craniata</taxon>
        <taxon>Vertebrata</taxon>
        <taxon>Euteleostomi</taxon>
        <taxon>Actinopterygii</taxon>
        <taxon>Neopterygii</taxon>
        <taxon>Holostei</taxon>
        <taxon>Semionotiformes</taxon>
        <taxon>Lepisosteidae</taxon>
        <taxon>Atractosteus</taxon>
    </lineage>
</organism>
<dbReference type="EMBL" id="JAAWVO010054850">
    <property type="protein sequence ID" value="MBN3321402.1"/>
    <property type="molecule type" value="Genomic_DNA"/>
</dbReference>
<keyword evidence="6" id="KW-0175">Coiled coil</keyword>
<evidence type="ECO:0000256" key="3">
    <source>
        <dbReference type="ARBA" id="ARBA00022692"/>
    </source>
</evidence>
<feature type="non-terminal residue" evidence="9">
    <location>
        <position position="427"/>
    </location>
</feature>
<evidence type="ECO:0000313" key="9">
    <source>
        <dbReference type="EMBL" id="MBN3321402.1"/>
    </source>
</evidence>
<keyword evidence="5 8" id="KW-0472">Membrane</keyword>
<dbReference type="PANTHER" id="PTHR31815:SF3">
    <property type="entry name" value="TRANSMEMBRANE PROTEIN 200B"/>
    <property type="match status" value="1"/>
</dbReference>
<evidence type="ECO:0000256" key="5">
    <source>
        <dbReference type="ARBA" id="ARBA00023136"/>
    </source>
</evidence>
<evidence type="ECO:0000256" key="4">
    <source>
        <dbReference type="ARBA" id="ARBA00022989"/>
    </source>
</evidence>
<evidence type="ECO:0000256" key="7">
    <source>
        <dbReference type="SAM" id="MobiDB-lite"/>
    </source>
</evidence>
<comment type="similarity">
    <text evidence="2">Belongs to the TMEM200 family.</text>
</comment>
<sequence>MRNQEPWGLAQPPPSRQRPLRLAFRGKEEGAVRGKLRIKSPSGAFLILGVFVVLVGTALAVAGYWPYRAHRAAAAVSQSGVGLNDSLPGGRAGGSKKVLSSQNLIHSDRMKLLGPIIMGVGLFIFICANTMLYENRDRETQLLLAETQKMICTLSGAPEEQGSVLTGHYQWMTNVSATDLNIRCLEELAGSESLLLRVKSGRGKWADCYKPNTLQTKVLHHKESSPSLSLHSVHSDSCNSSDGNFNVLSCQTLEPRVSSSTNALSLPLIKLNNCLIDAGPSLSSSGKCGRDAPPRRSYSLSSRTTALRWDQTGGRAVPNLHPLPREGHPADRTDTSVFLPEPCTKEFSSDVCLNLSSHSRSLDLGRGGEQTGAPMEERKNRSWPRVDLSSIRRYMKLENKEDSVDKLLDQLEQQYSQWERNCSGPFH</sequence>
<feature type="non-terminal residue" evidence="9">
    <location>
        <position position="1"/>
    </location>
</feature>